<feature type="region of interest" description="Disordered" evidence="1">
    <location>
        <begin position="981"/>
        <end position="1060"/>
    </location>
</feature>
<comment type="caution">
    <text evidence="2">The sequence shown here is derived from an EMBL/GenBank/DDBJ whole genome shotgun (WGS) entry which is preliminary data.</text>
</comment>
<feature type="compositionally biased region" description="Polar residues" evidence="1">
    <location>
        <begin position="981"/>
        <end position="994"/>
    </location>
</feature>
<evidence type="ECO:0000313" key="3">
    <source>
        <dbReference type="Proteomes" id="UP001215598"/>
    </source>
</evidence>
<proteinExistence type="predicted"/>
<accession>A0AAD7KEK9</accession>
<organism evidence="2 3">
    <name type="scientific">Mycena metata</name>
    <dbReference type="NCBI Taxonomy" id="1033252"/>
    <lineage>
        <taxon>Eukaryota</taxon>
        <taxon>Fungi</taxon>
        <taxon>Dikarya</taxon>
        <taxon>Basidiomycota</taxon>
        <taxon>Agaricomycotina</taxon>
        <taxon>Agaricomycetes</taxon>
        <taxon>Agaricomycetidae</taxon>
        <taxon>Agaricales</taxon>
        <taxon>Marasmiineae</taxon>
        <taxon>Mycenaceae</taxon>
        <taxon>Mycena</taxon>
    </lineage>
</organism>
<feature type="compositionally biased region" description="Acidic residues" evidence="1">
    <location>
        <begin position="1017"/>
        <end position="1027"/>
    </location>
</feature>
<reference evidence="2" key="1">
    <citation type="submission" date="2023-03" db="EMBL/GenBank/DDBJ databases">
        <title>Massive genome expansion in bonnet fungi (Mycena s.s.) driven by repeated elements and novel gene families across ecological guilds.</title>
        <authorList>
            <consortium name="Lawrence Berkeley National Laboratory"/>
            <person name="Harder C.B."/>
            <person name="Miyauchi S."/>
            <person name="Viragh M."/>
            <person name="Kuo A."/>
            <person name="Thoen E."/>
            <person name="Andreopoulos B."/>
            <person name="Lu D."/>
            <person name="Skrede I."/>
            <person name="Drula E."/>
            <person name="Henrissat B."/>
            <person name="Morin E."/>
            <person name="Kohler A."/>
            <person name="Barry K."/>
            <person name="LaButti K."/>
            <person name="Morin E."/>
            <person name="Salamov A."/>
            <person name="Lipzen A."/>
            <person name="Mereny Z."/>
            <person name="Hegedus B."/>
            <person name="Baldrian P."/>
            <person name="Stursova M."/>
            <person name="Weitz H."/>
            <person name="Taylor A."/>
            <person name="Grigoriev I.V."/>
            <person name="Nagy L.G."/>
            <person name="Martin F."/>
            <person name="Kauserud H."/>
        </authorList>
    </citation>
    <scope>NUCLEOTIDE SEQUENCE</scope>
    <source>
        <strain evidence="2">CBHHK182m</strain>
    </source>
</reference>
<protein>
    <submittedName>
        <fullName evidence="2">Uncharacterized protein</fullName>
    </submittedName>
</protein>
<feature type="compositionally biased region" description="Basic and acidic residues" evidence="1">
    <location>
        <begin position="451"/>
        <end position="469"/>
    </location>
</feature>
<gene>
    <name evidence="2" type="ORF">B0H16DRAFT_1877468</name>
</gene>
<evidence type="ECO:0000313" key="2">
    <source>
        <dbReference type="EMBL" id="KAJ7783015.1"/>
    </source>
</evidence>
<feature type="region of interest" description="Disordered" evidence="1">
    <location>
        <begin position="920"/>
        <end position="940"/>
    </location>
</feature>
<feature type="region of interest" description="Disordered" evidence="1">
    <location>
        <begin position="207"/>
        <end position="293"/>
    </location>
</feature>
<feature type="region of interest" description="Disordered" evidence="1">
    <location>
        <begin position="424"/>
        <end position="469"/>
    </location>
</feature>
<dbReference type="EMBL" id="JARKIB010000003">
    <property type="protein sequence ID" value="KAJ7783015.1"/>
    <property type="molecule type" value="Genomic_DNA"/>
</dbReference>
<feature type="compositionally biased region" description="Low complexity" evidence="1">
    <location>
        <begin position="1003"/>
        <end position="1016"/>
    </location>
</feature>
<keyword evidence="3" id="KW-1185">Reference proteome</keyword>
<feature type="region of interest" description="Disordered" evidence="1">
    <location>
        <begin position="650"/>
        <end position="687"/>
    </location>
</feature>
<sequence>MQARLRPVAARFAAGLSLYRHPCFARHLTRPRGFATNPLGEDVKVQALQKEEKHNLNLTDGPITDVVRDDTEALNEALSNLHKLRAARTKNNRQHNIIIEKLRKLIQTNSPDVDKMKAELLELQTTQASFTTEIRRVRRAIKKMNRRMGLTDSNIVDSTVTAANEEILPEKLPIAVEEKYLPRIHVLEEMIQDMKGTIQALEKKSDAFPSEGNTATRPTPAQFPGEPHAPSVQPPVLNAKPIPPQILQQPIPPTSPAAAYDTGTRTPRGQFPGEGRTSLSNPSSPPLTPRTSVSLSGLPPFVTLSDLGRISLYAGASAADVLGFHLRVRSAPFKAHGWDLGAAIHFRSEESARQFTEKPLLLQVQRPDPASPRSTQPKVDVFTFSAEVDMLELQRLHARTPQWNSKEFNDQTRVASRFPVEHLSLPNEKDLPHGESTSIEHSVKVNPLTRDTPHFTGDHPSFPDEKDLPYSESASIEHKMTLTSLWDRLHATAEPDNVQADALSSPDLANAEEGAASIATLSTVQGEGEERPAPEAINGEADELKTEVGVDEGQLDASPSFTAGITSMTDLETDANAELSGKSALDAISETLNPSESGEVEEAASEVAVDLEMEQKEVSRVLKLVFGPALDTAPPRRDQVQSDEHVDVIARKSGHPTFSSTHSRAPDPLTRESDDAPEQTSTPPEPMIVSVHVVPIPNYQPIDHLRPTTTRWLTLRVPGSGVPVFAPPNAGDAHTLDEAETTPESEHEDEAAAAYARALRKALARERELEAMLRRQSADSQERALELARTTAEAHVRADFGAFGALEGVWVREVRAPPSTLSELEGRVKTAIADEDVSMYELHALVAFGDVAAAARAFTIVPVQIPAYAKSGLRFVELPWREAMDWRHHSVSPTISSQETDGARAGWARRLEREQRAEALMREREKERERQRGAAEGTWGKERLSEIRERLRRIQRREEREREAAKATPRTWYERWQERTTAAMSADSVPSNGPDSDSDSDSSSDSSSCSSSSSSESETDSDSDSDSESASFDHEHFLATSSWAPRKTRRSPSVMWSRKK</sequence>
<name>A0AAD7KEK9_9AGAR</name>
<evidence type="ECO:0000256" key="1">
    <source>
        <dbReference type="SAM" id="MobiDB-lite"/>
    </source>
</evidence>
<dbReference type="Proteomes" id="UP001215598">
    <property type="component" value="Unassembled WGS sequence"/>
</dbReference>
<dbReference type="AlphaFoldDB" id="A0AAD7KEK9"/>